<feature type="region of interest" description="Disordered" evidence="1">
    <location>
        <begin position="37"/>
        <end position="67"/>
    </location>
</feature>
<dbReference type="KEGG" id="sci:B446_28670"/>
<feature type="compositionally biased region" description="Polar residues" evidence="1">
    <location>
        <begin position="1"/>
        <end position="10"/>
    </location>
</feature>
<reference evidence="2 3" key="2">
    <citation type="journal article" date="2013" name="J. Biotechnol.">
        <title>Complete genome sequence of the kirromycin producer Streptomyces collinus Tu 365 consisting of a linear chromosome and two linear plasmids.</title>
        <authorList>
            <person name="Ruckert C."/>
            <person name="Szczepanowski R."/>
            <person name="Albersmeier A."/>
            <person name="Goesmann A."/>
            <person name="Iftime D."/>
            <person name="Musiol E.M."/>
            <person name="Blin K."/>
            <person name="Wohlleben W."/>
            <person name="Puhler A."/>
            <person name="Kalinowski J."/>
            <person name="Weber T."/>
        </authorList>
    </citation>
    <scope>NUCLEOTIDE SEQUENCE [LARGE SCALE GENOMIC DNA]</scope>
    <source>
        <strain evidence="3">DSM 40733 / Tue 365</strain>
    </source>
</reference>
<sequence>MTRPGSSAPTSPDIWRSGARIRRTTFADPELLCALREAPDRRAPRRPDARPLSFGGGSRDRVGALPAKAQDQLVFTELPRRRGIRPSGEDVVRRPQADIHGLGELRIDPLS</sequence>
<reference evidence="3" key="1">
    <citation type="submission" date="2012-10" db="EMBL/GenBank/DDBJ databases">
        <title>The complete genome sequence of Streptomyces collinus Tu 365.</title>
        <authorList>
            <person name="Ruckert C."/>
            <person name="Szczepanowski R."/>
            <person name="Goesmann A."/>
            <person name="Pross E.K."/>
            <person name="Musiol E.M."/>
            <person name="Blin K."/>
            <person name="Wohlleben W."/>
            <person name="Puhler A."/>
            <person name="Weber T."/>
            <person name="Kalinowski J."/>
        </authorList>
    </citation>
    <scope>NUCLEOTIDE SEQUENCE [LARGE SCALE GENOMIC DNA]</scope>
    <source>
        <strain evidence="3">DSM 40733 / Tue 365</strain>
    </source>
</reference>
<evidence type="ECO:0000256" key="1">
    <source>
        <dbReference type="SAM" id="MobiDB-lite"/>
    </source>
</evidence>
<dbReference type="RefSeq" id="WP_020942950.1">
    <property type="nucleotide sequence ID" value="NC_021985.1"/>
</dbReference>
<evidence type="ECO:0000313" key="3">
    <source>
        <dbReference type="Proteomes" id="UP000015423"/>
    </source>
</evidence>
<dbReference type="Proteomes" id="UP000015423">
    <property type="component" value="Chromosome"/>
</dbReference>
<dbReference type="AlphaFoldDB" id="S5VXK0"/>
<keyword evidence="3" id="KW-1185">Reference proteome</keyword>
<accession>S5VXK0</accession>
<organism evidence="2 3">
    <name type="scientific">Streptomyces collinus (strain DSM 40733 / Tue 365)</name>
    <dbReference type="NCBI Taxonomy" id="1214242"/>
    <lineage>
        <taxon>Bacteria</taxon>
        <taxon>Bacillati</taxon>
        <taxon>Actinomycetota</taxon>
        <taxon>Actinomycetes</taxon>
        <taxon>Kitasatosporales</taxon>
        <taxon>Streptomycetaceae</taxon>
        <taxon>Streptomyces</taxon>
    </lineage>
</organism>
<dbReference type="STRING" id="1214242.B446_28670"/>
<dbReference type="HOGENOM" id="CLU_2156854_0_0_11"/>
<feature type="compositionally biased region" description="Basic and acidic residues" evidence="1">
    <location>
        <begin position="37"/>
        <end position="49"/>
    </location>
</feature>
<evidence type="ECO:0000313" key="2">
    <source>
        <dbReference type="EMBL" id="AGS72540.1"/>
    </source>
</evidence>
<name>S5VXK0_STRC3</name>
<protein>
    <submittedName>
        <fullName evidence="2">Uncharacterized protein</fullName>
    </submittedName>
</protein>
<dbReference type="PATRIC" id="fig|1214242.5.peg.5875"/>
<gene>
    <name evidence="2" type="ORF">B446_28670</name>
</gene>
<feature type="region of interest" description="Disordered" evidence="1">
    <location>
        <begin position="1"/>
        <end position="20"/>
    </location>
</feature>
<proteinExistence type="predicted"/>
<dbReference type="EMBL" id="CP006259">
    <property type="protein sequence ID" value="AGS72540.1"/>
    <property type="molecule type" value="Genomic_DNA"/>
</dbReference>